<keyword evidence="1" id="KW-0472">Membrane</keyword>
<dbReference type="Proteomes" id="UP000033400">
    <property type="component" value="Unassembled WGS sequence"/>
</dbReference>
<comment type="caution">
    <text evidence="2">The sequence shown here is derived from an EMBL/GenBank/DDBJ whole genome shotgun (WGS) entry which is preliminary data.</text>
</comment>
<dbReference type="PANTHER" id="PTHR38592:SF3">
    <property type="entry name" value="BLL4819 PROTEIN"/>
    <property type="match status" value="1"/>
</dbReference>
<feature type="transmembrane region" description="Helical" evidence="1">
    <location>
        <begin position="165"/>
        <end position="185"/>
    </location>
</feature>
<dbReference type="Pfam" id="PF10129">
    <property type="entry name" value="OpgC_C"/>
    <property type="match status" value="1"/>
</dbReference>
<organism evidence="2 3">
    <name type="scientific">Pseudomonas fluorescens</name>
    <dbReference type="NCBI Taxonomy" id="294"/>
    <lineage>
        <taxon>Bacteria</taxon>
        <taxon>Pseudomonadati</taxon>
        <taxon>Pseudomonadota</taxon>
        <taxon>Gammaproteobacteria</taxon>
        <taxon>Pseudomonadales</taxon>
        <taxon>Pseudomonadaceae</taxon>
        <taxon>Pseudomonas</taxon>
    </lineage>
</organism>
<dbReference type="InterPro" id="IPR014550">
    <property type="entry name" value="UCP028704_OpgC"/>
</dbReference>
<feature type="transmembrane region" description="Helical" evidence="1">
    <location>
        <begin position="142"/>
        <end position="160"/>
    </location>
</feature>
<reference evidence="2 3" key="1">
    <citation type="submission" date="2015-03" db="EMBL/GenBank/DDBJ databases">
        <title>Comparative genomics of Pseudomonas insights into diversity of traits involved in vanlence and defense.</title>
        <authorList>
            <person name="Qin Y."/>
        </authorList>
    </citation>
    <scope>NUCLEOTIDE SEQUENCE [LARGE SCALE GENOMIC DNA]</scope>
    <source>
        <strain evidence="2 3">H24</strain>
    </source>
</reference>
<dbReference type="PANTHER" id="PTHR38592">
    <property type="entry name" value="BLL4819 PROTEIN"/>
    <property type="match status" value="1"/>
</dbReference>
<dbReference type="EMBL" id="LACH01000034">
    <property type="protein sequence ID" value="KJZ64728.1"/>
    <property type="molecule type" value="Genomic_DNA"/>
</dbReference>
<dbReference type="RefSeq" id="WP_046054650.1">
    <property type="nucleotide sequence ID" value="NZ_LACH01000034.1"/>
</dbReference>
<gene>
    <name evidence="2" type="ORF">VD17_16155</name>
</gene>
<sequence length="374" mass="41906">MTFERDHRIDFFRGLALIFIFWDHVPHNPLGQITLRNVGFSDAAEIFVFLAGYAAVLAYGKILARDGYLIACVKILRRAWVLYVVHIFLLAMLMGIVFFANSHVETRDLVEEMGLHHFITNPQQALTDELLLRFKPNLMDPLPLYIVLLAGLPLVLPLLVRKPWAVVAVSLAVYLLAPRFGWNLAAIKDGVWYFNPVTWQLLFILGGFAAIQGLRPRLPDTRPLLRQPLFVSAAVYVVVTGVITVSWRWPEIHDAVMPASLSNLLYPISKTDLSPVRLLHFLALAYVTARLLPGNGWTQNWLAQQCCRMGRYSLEVFCLGVLLAPLADMLNALTDDAFAMQVFTALVGAGVMALLGAWLDFNKRLNRSVQVAAA</sequence>
<feature type="transmembrane region" description="Helical" evidence="1">
    <location>
        <begin position="80"/>
        <end position="100"/>
    </location>
</feature>
<evidence type="ECO:0000313" key="3">
    <source>
        <dbReference type="Proteomes" id="UP000033400"/>
    </source>
</evidence>
<feature type="transmembrane region" description="Helical" evidence="1">
    <location>
        <begin position="274"/>
        <end position="292"/>
    </location>
</feature>
<proteinExistence type="predicted"/>
<dbReference type="PATRIC" id="fig|294.133.peg.2828"/>
<accession>A0A0F4V7A3</accession>
<evidence type="ECO:0000256" key="1">
    <source>
        <dbReference type="SAM" id="Phobius"/>
    </source>
</evidence>
<dbReference type="PIRSF" id="PIRSF028704">
    <property type="entry name" value="UPC028704"/>
    <property type="match status" value="1"/>
</dbReference>
<feature type="transmembrane region" description="Helical" evidence="1">
    <location>
        <begin position="197"/>
        <end position="216"/>
    </location>
</feature>
<feature type="transmembrane region" description="Helical" evidence="1">
    <location>
        <begin position="312"/>
        <end position="332"/>
    </location>
</feature>
<feature type="transmembrane region" description="Helical" evidence="1">
    <location>
        <begin position="38"/>
        <end position="59"/>
    </location>
</feature>
<protein>
    <submittedName>
        <fullName evidence="2">Membrane protein</fullName>
    </submittedName>
</protein>
<keyword evidence="1" id="KW-0812">Transmembrane</keyword>
<dbReference type="OrthoDB" id="9775975at2"/>
<feature type="transmembrane region" description="Helical" evidence="1">
    <location>
        <begin position="338"/>
        <end position="359"/>
    </location>
</feature>
<feature type="transmembrane region" description="Helical" evidence="1">
    <location>
        <begin position="228"/>
        <end position="249"/>
    </location>
</feature>
<evidence type="ECO:0000313" key="2">
    <source>
        <dbReference type="EMBL" id="KJZ64728.1"/>
    </source>
</evidence>
<dbReference type="AlphaFoldDB" id="A0A0F4V7A3"/>
<keyword evidence="1" id="KW-1133">Transmembrane helix</keyword>
<name>A0A0F4V7A3_PSEFL</name>